<organism evidence="2">
    <name type="scientific">uncultured Rubrobacteraceae bacterium</name>
    <dbReference type="NCBI Taxonomy" id="349277"/>
    <lineage>
        <taxon>Bacteria</taxon>
        <taxon>Bacillati</taxon>
        <taxon>Actinomycetota</taxon>
        <taxon>Rubrobacteria</taxon>
        <taxon>Rubrobacterales</taxon>
        <taxon>Rubrobacteraceae</taxon>
        <taxon>environmental samples</taxon>
    </lineage>
</organism>
<sequence length="42" mass="4546">RGCRAPRREDLSPPVPGGAQGGDRGRARAHNRRRRDGVEPGV</sequence>
<feature type="compositionally biased region" description="Basic and acidic residues" evidence="1">
    <location>
        <begin position="1"/>
        <end position="11"/>
    </location>
</feature>
<dbReference type="AlphaFoldDB" id="A0A6J4QM71"/>
<accession>A0A6J4QM71</accession>
<evidence type="ECO:0000256" key="1">
    <source>
        <dbReference type="SAM" id="MobiDB-lite"/>
    </source>
</evidence>
<name>A0A6J4QM71_9ACTN</name>
<feature type="non-terminal residue" evidence="2">
    <location>
        <position position="1"/>
    </location>
</feature>
<dbReference type="EMBL" id="CADCVA010000440">
    <property type="protein sequence ID" value="CAA9448932.1"/>
    <property type="molecule type" value="Genomic_DNA"/>
</dbReference>
<evidence type="ECO:0000313" key="2">
    <source>
        <dbReference type="EMBL" id="CAA9448932.1"/>
    </source>
</evidence>
<proteinExistence type="predicted"/>
<feature type="region of interest" description="Disordered" evidence="1">
    <location>
        <begin position="1"/>
        <end position="42"/>
    </location>
</feature>
<reference evidence="2" key="1">
    <citation type="submission" date="2020-02" db="EMBL/GenBank/DDBJ databases">
        <authorList>
            <person name="Meier V. D."/>
        </authorList>
    </citation>
    <scope>NUCLEOTIDE SEQUENCE</scope>
    <source>
        <strain evidence="2">AVDCRST_MAG82</strain>
    </source>
</reference>
<gene>
    <name evidence="2" type="ORF">AVDCRST_MAG82-3611</name>
</gene>
<protein>
    <submittedName>
        <fullName evidence="2">Uncharacterized protein</fullName>
    </submittedName>
</protein>
<feature type="non-terminal residue" evidence="2">
    <location>
        <position position="42"/>
    </location>
</feature>